<feature type="region of interest" description="Disordered" evidence="1">
    <location>
        <begin position="175"/>
        <end position="196"/>
    </location>
</feature>
<keyword evidence="2" id="KW-1133">Transmembrane helix</keyword>
<evidence type="ECO:0000313" key="4">
    <source>
        <dbReference type="Proteomes" id="UP000516260"/>
    </source>
</evidence>
<sequence length="196" mass="21869">MSMTTSSRRPRCWTARTPSAWSASRVSWLSRQQVKAATTPLITSPAPSVAKPRLLPQEGPPALTTSHEVLCKLPHHQQQEEPVWLEGEKLCYKSSNDGVGAESPTALCICIDIGASKTADAPPRPSRNFIWQEHPRNWRRLMLFLVLVVLLCVIVLWPLQCIFTTGNMRCRRENANPMPTAATTTHNPPFPHSANE</sequence>
<reference evidence="3 4" key="1">
    <citation type="submission" date="2019-04" db="EMBL/GenBank/DDBJ databases">
        <title>The sequence and de novo assembly of Takifugu bimaculatus genome using PacBio and Hi-C technologies.</title>
        <authorList>
            <person name="Xu P."/>
            <person name="Liu B."/>
            <person name="Zhou Z."/>
        </authorList>
    </citation>
    <scope>NUCLEOTIDE SEQUENCE [LARGE SCALE GENOMIC DNA]</scope>
    <source>
        <strain evidence="3">TB-2018</strain>
        <tissue evidence="3">Muscle</tissue>
    </source>
</reference>
<name>A0A4Z2B217_9TELE</name>
<feature type="compositionally biased region" description="Low complexity" evidence="1">
    <location>
        <begin position="175"/>
        <end position="187"/>
    </location>
</feature>
<comment type="caution">
    <text evidence="3">The sequence shown here is derived from an EMBL/GenBank/DDBJ whole genome shotgun (WGS) entry which is preliminary data.</text>
</comment>
<evidence type="ECO:0000313" key="3">
    <source>
        <dbReference type="EMBL" id="TNM86393.1"/>
    </source>
</evidence>
<dbReference type="PANTHER" id="PTHR22791">
    <property type="entry name" value="RING-TYPE DOMAIN-CONTAINING PROTEIN"/>
    <property type="match status" value="1"/>
</dbReference>
<dbReference type="Proteomes" id="UP000516260">
    <property type="component" value="Chromosome 7"/>
</dbReference>
<dbReference type="InterPro" id="IPR051435">
    <property type="entry name" value="RING_finger_E3_ubiq-ligases"/>
</dbReference>
<dbReference type="GO" id="GO:0016567">
    <property type="term" value="P:protein ubiquitination"/>
    <property type="evidence" value="ECO:0007669"/>
    <property type="project" value="TreeGrafter"/>
</dbReference>
<proteinExistence type="predicted"/>
<evidence type="ECO:0000256" key="1">
    <source>
        <dbReference type="SAM" id="MobiDB-lite"/>
    </source>
</evidence>
<dbReference type="GO" id="GO:0061630">
    <property type="term" value="F:ubiquitin protein ligase activity"/>
    <property type="evidence" value="ECO:0007669"/>
    <property type="project" value="TreeGrafter"/>
</dbReference>
<feature type="transmembrane region" description="Helical" evidence="2">
    <location>
        <begin position="141"/>
        <end position="159"/>
    </location>
</feature>
<dbReference type="EMBL" id="SWLE01000020">
    <property type="protein sequence ID" value="TNM86393.1"/>
    <property type="molecule type" value="Genomic_DNA"/>
</dbReference>
<keyword evidence="4" id="KW-1185">Reference proteome</keyword>
<accession>A0A4Z2B217</accession>
<gene>
    <name evidence="3" type="ORF">fugu_006623</name>
</gene>
<keyword evidence="2" id="KW-0472">Membrane</keyword>
<dbReference type="PANTHER" id="PTHR22791:SF4">
    <property type="entry name" value="RING FINGER PROTEIN 223"/>
    <property type="match status" value="1"/>
</dbReference>
<keyword evidence="2" id="KW-0812">Transmembrane</keyword>
<organism evidence="3 4">
    <name type="scientific">Takifugu bimaculatus</name>
    <dbReference type="NCBI Taxonomy" id="433685"/>
    <lineage>
        <taxon>Eukaryota</taxon>
        <taxon>Metazoa</taxon>
        <taxon>Chordata</taxon>
        <taxon>Craniata</taxon>
        <taxon>Vertebrata</taxon>
        <taxon>Euteleostomi</taxon>
        <taxon>Actinopterygii</taxon>
        <taxon>Neopterygii</taxon>
        <taxon>Teleostei</taxon>
        <taxon>Neoteleostei</taxon>
        <taxon>Acanthomorphata</taxon>
        <taxon>Eupercaria</taxon>
        <taxon>Tetraodontiformes</taxon>
        <taxon>Tetradontoidea</taxon>
        <taxon>Tetraodontidae</taxon>
        <taxon>Takifugu</taxon>
    </lineage>
</organism>
<protein>
    <submittedName>
        <fullName evidence="3">Uncharacterized protein</fullName>
    </submittedName>
</protein>
<evidence type="ECO:0000256" key="2">
    <source>
        <dbReference type="SAM" id="Phobius"/>
    </source>
</evidence>
<dbReference type="AlphaFoldDB" id="A0A4Z2B217"/>